<evidence type="ECO:0000256" key="4">
    <source>
        <dbReference type="SAM" id="Phobius"/>
    </source>
</evidence>
<name>K2JHN3_9GAMM</name>
<dbReference type="AlphaFoldDB" id="K2JHN3"/>
<dbReference type="EC" id="2.7.7.65" evidence="2"/>
<keyword evidence="4" id="KW-1133">Transmembrane helix</keyword>
<feature type="transmembrane region" description="Helical" evidence="4">
    <location>
        <begin position="65"/>
        <end position="83"/>
    </location>
</feature>
<dbReference type="PANTHER" id="PTHR45138:SF9">
    <property type="entry name" value="DIGUANYLATE CYCLASE DGCM-RELATED"/>
    <property type="match status" value="1"/>
</dbReference>
<dbReference type="EMBL" id="AMRG01000010">
    <property type="protein sequence ID" value="EKE82886.1"/>
    <property type="molecule type" value="Genomic_DNA"/>
</dbReference>
<dbReference type="CDD" id="cd01949">
    <property type="entry name" value="GGDEF"/>
    <property type="match status" value="1"/>
</dbReference>
<dbReference type="Pfam" id="PF00990">
    <property type="entry name" value="GGDEF"/>
    <property type="match status" value="1"/>
</dbReference>
<feature type="transmembrane region" description="Helical" evidence="4">
    <location>
        <begin position="38"/>
        <end position="59"/>
    </location>
</feature>
<reference evidence="6 7" key="1">
    <citation type="journal article" date="2012" name="J. Bacteriol.">
        <title>Genome Sequence of Idiomarina xiamenensis Type Strain 10-D-4.</title>
        <authorList>
            <person name="Lai Q."/>
            <person name="Wang L."/>
            <person name="Wang W."/>
            <person name="Shao Z."/>
        </authorList>
    </citation>
    <scope>NUCLEOTIDE SEQUENCE [LARGE SCALE GENOMIC DNA]</scope>
    <source>
        <strain evidence="6 7">10-D-4</strain>
    </source>
</reference>
<dbReference type="Proteomes" id="UP000014115">
    <property type="component" value="Unassembled WGS sequence"/>
</dbReference>
<dbReference type="GO" id="GO:0005886">
    <property type="term" value="C:plasma membrane"/>
    <property type="evidence" value="ECO:0007669"/>
    <property type="project" value="TreeGrafter"/>
</dbReference>
<sequence>MLNISELILTLRDITSGSRHTHYFKQTRSHYIYRRSRLLAGLVALMMVLWIAIDALLLPREIWQHLSWARIGCGMLLASVALWPSSAYRLNSSRLRLLALLLLVSLFQTYSDLYLQQQGLVGEVAGYQFFPYMLVSLLAMFPLSIVEVTLTLLALLTIELLTQFGVGEIYSVHGINTLWLMTVLGAIAGWAASNQLAMLLTLYRQATHDPLTELCNRRELLEHMHSEIDHSHKNQSSLAILILDLDRFKQFNDNFGHAAGDLVLKQFASILKSHVDGERQLAGRIGGEEFLLMLPELTLLEVEIFAAKLLSACRDSRVRIPSGDDVAFTCSIGIAMLQTGQNSAEVMANADAALYQAKDNGRDQYWVYRELPVNTKNMKLA</sequence>
<dbReference type="FunFam" id="3.30.70.270:FF:000001">
    <property type="entry name" value="Diguanylate cyclase domain protein"/>
    <property type="match status" value="1"/>
</dbReference>
<gene>
    <name evidence="6" type="ORF">A10D4_08604</name>
</gene>
<dbReference type="Gene3D" id="3.30.70.270">
    <property type="match status" value="1"/>
</dbReference>
<dbReference type="GO" id="GO:0043709">
    <property type="term" value="P:cell adhesion involved in single-species biofilm formation"/>
    <property type="evidence" value="ECO:0007669"/>
    <property type="project" value="TreeGrafter"/>
</dbReference>
<evidence type="ECO:0000256" key="3">
    <source>
        <dbReference type="ARBA" id="ARBA00034247"/>
    </source>
</evidence>
<evidence type="ECO:0000313" key="7">
    <source>
        <dbReference type="Proteomes" id="UP000014115"/>
    </source>
</evidence>
<evidence type="ECO:0000256" key="1">
    <source>
        <dbReference type="ARBA" id="ARBA00001946"/>
    </source>
</evidence>
<feature type="transmembrane region" description="Helical" evidence="4">
    <location>
        <begin position="170"/>
        <end position="192"/>
    </location>
</feature>
<keyword evidence="4" id="KW-0812">Transmembrane</keyword>
<feature type="transmembrane region" description="Helical" evidence="4">
    <location>
        <begin position="131"/>
        <end position="158"/>
    </location>
</feature>
<dbReference type="InterPro" id="IPR043128">
    <property type="entry name" value="Rev_trsase/Diguanyl_cyclase"/>
</dbReference>
<dbReference type="PATRIC" id="fig|740709.3.peg.1740"/>
<dbReference type="SUPFAM" id="SSF55073">
    <property type="entry name" value="Nucleotide cyclase"/>
    <property type="match status" value="1"/>
</dbReference>
<dbReference type="eggNOG" id="COG3706">
    <property type="taxonomic scope" value="Bacteria"/>
</dbReference>
<dbReference type="STRING" id="740709.A10D4_08604"/>
<dbReference type="GO" id="GO:0052621">
    <property type="term" value="F:diguanylate cyclase activity"/>
    <property type="evidence" value="ECO:0007669"/>
    <property type="project" value="UniProtKB-EC"/>
</dbReference>
<dbReference type="NCBIfam" id="TIGR00254">
    <property type="entry name" value="GGDEF"/>
    <property type="match status" value="1"/>
</dbReference>
<organism evidence="6 7">
    <name type="scientific">Idiomarina xiamenensis 10-D-4</name>
    <dbReference type="NCBI Taxonomy" id="740709"/>
    <lineage>
        <taxon>Bacteria</taxon>
        <taxon>Pseudomonadati</taxon>
        <taxon>Pseudomonadota</taxon>
        <taxon>Gammaproteobacteria</taxon>
        <taxon>Alteromonadales</taxon>
        <taxon>Idiomarinaceae</taxon>
        <taxon>Idiomarina</taxon>
    </lineage>
</organism>
<keyword evidence="7" id="KW-1185">Reference proteome</keyword>
<dbReference type="InterPro" id="IPR050469">
    <property type="entry name" value="Diguanylate_Cyclase"/>
</dbReference>
<protein>
    <recommendedName>
        <fullName evidence="2">diguanylate cyclase</fullName>
        <ecNumber evidence="2">2.7.7.65</ecNumber>
    </recommendedName>
</protein>
<comment type="cofactor">
    <cofactor evidence="1">
        <name>Mg(2+)</name>
        <dbReference type="ChEBI" id="CHEBI:18420"/>
    </cofactor>
</comment>
<dbReference type="OrthoDB" id="9813903at2"/>
<dbReference type="InterPro" id="IPR029787">
    <property type="entry name" value="Nucleotide_cyclase"/>
</dbReference>
<dbReference type="PANTHER" id="PTHR45138">
    <property type="entry name" value="REGULATORY COMPONENTS OF SENSORY TRANSDUCTION SYSTEM"/>
    <property type="match status" value="1"/>
</dbReference>
<dbReference type="RefSeq" id="WP_008488972.1">
    <property type="nucleotide sequence ID" value="NZ_AMRG01000010.1"/>
</dbReference>
<evidence type="ECO:0000313" key="6">
    <source>
        <dbReference type="EMBL" id="EKE82886.1"/>
    </source>
</evidence>
<accession>K2JHN3</accession>
<feature type="domain" description="GGDEF" evidence="5">
    <location>
        <begin position="236"/>
        <end position="370"/>
    </location>
</feature>
<keyword evidence="4" id="KW-0472">Membrane</keyword>
<dbReference type="GO" id="GO:1902201">
    <property type="term" value="P:negative regulation of bacterial-type flagellum-dependent cell motility"/>
    <property type="evidence" value="ECO:0007669"/>
    <property type="project" value="TreeGrafter"/>
</dbReference>
<evidence type="ECO:0000259" key="5">
    <source>
        <dbReference type="PROSITE" id="PS50887"/>
    </source>
</evidence>
<evidence type="ECO:0000256" key="2">
    <source>
        <dbReference type="ARBA" id="ARBA00012528"/>
    </source>
</evidence>
<dbReference type="SMART" id="SM00267">
    <property type="entry name" value="GGDEF"/>
    <property type="match status" value="1"/>
</dbReference>
<dbReference type="InterPro" id="IPR000160">
    <property type="entry name" value="GGDEF_dom"/>
</dbReference>
<dbReference type="PROSITE" id="PS50887">
    <property type="entry name" value="GGDEF"/>
    <property type="match status" value="1"/>
</dbReference>
<proteinExistence type="predicted"/>
<feature type="transmembrane region" description="Helical" evidence="4">
    <location>
        <begin position="95"/>
        <end position="111"/>
    </location>
</feature>
<comment type="caution">
    <text evidence="6">The sequence shown here is derived from an EMBL/GenBank/DDBJ whole genome shotgun (WGS) entry which is preliminary data.</text>
</comment>
<comment type="catalytic activity">
    <reaction evidence="3">
        <text>2 GTP = 3',3'-c-di-GMP + 2 diphosphate</text>
        <dbReference type="Rhea" id="RHEA:24898"/>
        <dbReference type="ChEBI" id="CHEBI:33019"/>
        <dbReference type="ChEBI" id="CHEBI:37565"/>
        <dbReference type="ChEBI" id="CHEBI:58805"/>
        <dbReference type="EC" id="2.7.7.65"/>
    </reaction>
</comment>